<sequence>MGKHRMDIFFHSPSFEENVKNGQVGTLGSNSTKLVALSERLPKRIWVFKTPKGMKGSIQLLACLLISDEPSVAVQTDYPHVIFYDVFSPGSVVFTDSDTPARIQEVSAFFQYRWHTAFSASFKGGAGLQAIEANIVRGLEALVEDCGKVQMLERVNDRDKVQPINPFARPST</sequence>
<gene>
    <name evidence="1" type="ORF">AWB66_06325</name>
</gene>
<name>A0A158KIG7_9BURK</name>
<evidence type="ECO:0000313" key="1">
    <source>
        <dbReference type="EMBL" id="SAL80844.1"/>
    </source>
</evidence>
<dbReference type="Proteomes" id="UP000054717">
    <property type="component" value="Unassembled WGS sequence"/>
</dbReference>
<evidence type="ECO:0000313" key="2">
    <source>
        <dbReference type="Proteomes" id="UP000054717"/>
    </source>
</evidence>
<proteinExistence type="predicted"/>
<protein>
    <submittedName>
        <fullName evidence="1">Uncharacterized protein</fullName>
    </submittedName>
</protein>
<organism evidence="1 2">
    <name type="scientific">Caballeronia telluris</name>
    <dbReference type="NCBI Taxonomy" id="326475"/>
    <lineage>
        <taxon>Bacteria</taxon>
        <taxon>Pseudomonadati</taxon>
        <taxon>Pseudomonadota</taxon>
        <taxon>Betaproteobacteria</taxon>
        <taxon>Burkholderiales</taxon>
        <taxon>Burkholderiaceae</taxon>
        <taxon>Caballeronia</taxon>
    </lineage>
</organism>
<keyword evidence="2" id="KW-1185">Reference proteome</keyword>
<dbReference type="AlphaFoldDB" id="A0A158KIG7"/>
<reference evidence="1" key="1">
    <citation type="submission" date="2016-01" db="EMBL/GenBank/DDBJ databases">
        <authorList>
            <person name="Peeters Charlotte."/>
        </authorList>
    </citation>
    <scope>NUCLEOTIDE SEQUENCE</scope>
    <source>
        <strain evidence="1">LMG 22936</strain>
    </source>
</reference>
<dbReference type="EMBL" id="FCNZ02000081">
    <property type="protein sequence ID" value="SAL80844.1"/>
    <property type="molecule type" value="Genomic_DNA"/>
</dbReference>
<accession>A0A158KIG7</accession>
<comment type="caution">
    <text evidence="1">The sequence shown here is derived from an EMBL/GenBank/DDBJ whole genome shotgun (WGS) entry which is preliminary data.</text>
</comment>